<feature type="domain" description="Disease resistance protein winged helix" evidence="3">
    <location>
        <begin position="179"/>
        <end position="247"/>
    </location>
</feature>
<dbReference type="PANTHER" id="PTHR23155:SF1234">
    <property type="entry name" value="OS01G0799000 PROTEIN"/>
    <property type="match status" value="1"/>
</dbReference>
<reference evidence="5" key="1">
    <citation type="submission" date="2023-07" db="EMBL/GenBank/DDBJ databases">
        <title>A chromosome-level genome assembly of Lolium multiflorum.</title>
        <authorList>
            <person name="Chen Y."/>
            <person name="Copetti D."/>
            <person name="Kolliker R."/>
            <person name="Studer B."/>
        </authorList>
    </citation>
    <scope>NUCLEOTIDE SEQUENCE</scope>
    <source>
        <strain evidence="5">02402/16</strain>
        <tissue evidence="5">Leaf</tissue>
    </source>
</reference>
<dbReference type="Gene3D" id="3.80.10.10">
    <property type="entry name" value="Ribonuclease Inhibitor"/>
    <property type="match status" value="1"/>
</dbReference>
<dbReference type="Pfam" id="PF23598">
    <property type="entry name" value="LRR_14"/>
    <property type="match status" value="1"/>
</dbReference>
<keyword evidence="1" id="KW-0677">Repeat</keyword>
<dbReference type="InterPro" id="IPR055414">
    <property type="entry name" value="LRR_R13L4/SHOC2-like"/>
</dbReference>
<sequence>MSQERTLEEVVSPFLMQLSKARVLSLALDEESLPAEINVLFENIERETHDMEDILKGVSKWESEIINDFGGIARHLDDIIEEDSQQQFVLSKLQIVNSEMSKLQDRMKFPLHVPLIKQEAPALLSSSLPSKLLSANASEQWKKLEIERKILESSTVSDLQLSYYNLDLQLKLCLLCFSIFPEKSIISKRAMIYWWIGEGLVEATRSQTAEDIGNNCFQRLITAEMIEPVHHKRNCSVNQCKLHPWIRRMLITVASQEQFFEFDSDGNATWGFSGTHRSCLVGEHIQVAGMAPPRNLSNPGYLLTIFNVSEQYLQFEKDSFLDLRKIEVLQLGRWHNFYRHHIEVDSTEFLDGLHLSKQLKYLCLRGISRITELPASIGALPNLRILDLHACHNLERLSDSITSLQMLTHLDVSECYLLEGMPRGIGLLTALQVLKGFVIGGSTGNYNCRVAELVRLDKLKKLSIYIGSKVVVTEDELNEVANIKALRVLTITWAVLLSKKGVSQQDSAATALLTSLSLPPHLEKLDLRCFPGENMPVWLSPSRLLRLQRLYFTGGMLQTFGEKSMSELWNIEILRLKFLNYLVLEWTQVHEMFPNLTFLEVFRCTNIKSFPCDKDGVWMNCDTHETIE</sequence>
<evidence type="ECO:0000256" key="1">
    <source>
        <dbReference type="ARBA" id="ARBA00022737"/>
    </source>
</evidence>
<dbReference type="FunFam" id="1.10.10.10:FF:000322">
    <property type="entry name" value="Probable disease resistance protein At1g63360"/>
    <property type="match status" value="1"/>
</dbReference>
<dbReference type="InterPro" id="IPR058922">
    <property type="entry name" value="WHD_DRP"/>
</dbReference>
<evidence type="ECO:0000313" key="5">
    <source>
        <dbReference type="EMBL" id="KAK1667812.1"/>
    </source>
</evidence>
<dbReference type="EMBL" id="JAUUTY010000003">
    <property type="protein sequence ID" value="KAK1667812.1"/>
    <property type="molecule type" value="Genomic_DNA"/>
</dbReference>
<evidence type="ECO:0000259" key="3">
    <source>
        <dbReference type="Pfam" id="PF23559"/>
    </source>
</evidence>
<name>A0AAD8T0Q2_LOLMU</name>
<protein>
    <recommendedName>
        <fullName evidence="7">Disease resistance RPP13-like protein 4</fullName>
    </recommendedName>
</protein>
<gene>
    <name evidence="5" type="ORF">QYE76_055971</name>
</gene>
<dbReference type="Proteomes" id="UP001231189">
    <property type="component" value="Unassembled WGS sequence"/>
</dbReference>
<dbReference type="InterPro" id="IPR044974">
    <property type="entry name" value="Disease_R_plants"/>
</dbReference>
<keyword evidence="6" id="KW-1185">Reference proteome</keyword>
<evidence type="ECO:0000256" key="2">
    <source>
        <dbReference type="ARBA" id="ARBA00022821"/>
    </source>
</evidence>
<evidence type="ECO:0000313" key="6">
    <source>
        <dbReference type="Proteomes" id="UP001231189"/>
    </source>
</evidence>
<evidence type="ECO:0000259" key="4">
    <source>
        <dbReference type="Pfam" id="PF23598"/>
    </source>
</evidence>
<dbReference type="AlphaFoldDB" id="A0AAD8T0Q2"/>
<evidence type="ECO:0008006" key="7">
    <source>
        <dbReference type="Google" id="ProtNLM"/>
    </source>
</evidence>
<dbReference type="SUPFAM" id="SSF52047">
    <property type="entry name" value="RNI-like"/>
    <property type="match status" value="1"/>
</dbReference>
<accession>A0AAD8T0Q2</accession>
<dbReference type="InterPro" id="IPR032675">
    <property type="entry name" value="LRR_dom_sf"/>
</dbReference>
<dbReference type="InterPro" id="IPR036388">
    <property type="entry name" value="WH-like_DNA-bd_sf"/>
</dbReference>
<comment type="caution">
    <text evidence="5">The sequence shown here is derived from an EMBL/GenBank/DDBJ whole genome shotgun (WGS) entry which is preliminary data.</text>
</comment>
<dbReference type="Gene3D" id="1.10.10.10">
    <property type="entry name" value="Winged helix-like DNA-binding domain superfamily/Winged helix DNA-binding domain"/>
    <property type="match status" value="1"/>
</dbReference>
<dbReference type="Pfam" id="PF23559">
    <property type="entry name" value="WHD_DRP"/>
    <property type="match status" value="1"/>
</dbReference>
<keyword evidence="2" id="KW-0611">Plant defense</keyword>
<dbReference type="GO" id="GO:0009626">
    <property type="term" value="P:plant-type hypersensitive response"/>
    <property type="evidence" value="ECO:0007669"/>
    <property type="project" value="UniProtKB-ARBA"/>
</dbReference>
<dbReference type="GO" id="GO:0042742">
    <property type="term" value="P:defense response to bacterium"/>
    <property type="evidence" value="ECO:0007669"/>
    <property type="project" value="UniProtKB-ARBA"/>
</dbReference>
<proteinExistence type="predicted"/>
<dbReference type="GO" id="GO:0002758">
    <property type="term" value="P:innate immune response-activating signaling pathway"/>
    <property type="evidence" value="ECO:0007669"/>
    <property type="project" value="UniProtKB-ARBA"/>
</dbReference>
<dbReference type="PANTHER" id="PTHR23155">
    <property type="entry name" value="DISEASE RESISTANCE PROTEIN RP"/>
    <property type="match status" value="1"/>
</dbReference>
<feature type="domain" description="Disease resistance R13L4/SHOC-2-like LRR" evidence="4">
    <location>
        <begin position="350"/>
        <end position="604"/>
    </location>
</feature>
<organism evidence="5 6">
    <name type="scientific">Lolium multiflorum</name>
    <name type="common">Italian ryegrass</name>
    <name type="synonym">Lolium perenne subsp. multiflorum</name>
    <dbReference type="NCBI Taxonomy" id="4521"/>
    <lineage>
        <taxon>Eukaryota</taxon>
        <taxon>Viridiplantae</taxon>
        <taxon>Streptophyta</taxon>
        <taxon>Embryophyta</taxon>
        <taxon>Tracheophyta</taxon>
        <taxon>Spermatophyta</taxon>
        <taxon>Magnoliopsida</taxon>
        <taxon>Liliopsida</taxon>
        <taxon>Poales</taxon>
        <taxon>Poaceae</taxon>
        <taxon>BOP clade</taxon>
        <taxon>Pooideae</taxon>
        <taxon>Poodae</taxon>
        <taxon>Poeae</taxon>
        <taxon>Poeae Chloroplast Group 2 (Poeae type)</taxon>
        <taxon>Loliodinae</taxon>
        <taxon>Loliinae</taxon>
        <taxon>Lolium</taxon>
    </lineage>
</organism>